<dbReference type="Proteomes" id="UP000310297">
    <property type="component" value="Segment"/>
</dbReference>
<gene>
    <name evidence="1" type="ORF">kac68v162_gp107</name>
</gene>
<dbReference type="EMBL" id="MK605246">
    <property type="protein sequence ID" value="QBQ73955.1"/>
    <property type="molecule type" value="Genomic_DNA"/>
</dbReference>
<evidence type="ECO:0000313" key="1">
    <source>
        <dbReference type="EMBL" id="QBQ73955.1"/>
    </source>
</evidence>
<evidence type="ECO:0000313" key="2">
    <source>
        <dbReference type="Proteomes" id="UP000310297"/>
    </source>
</evidence>
<accession>A0A482MK66</accession>
<sequence>MIGIVYMKLNRLNIALSDSDLRWLTIWAWVSGRTPGAYASHIVSNRVSTNLKEIKGRLQDEADLKGISLKELIKEIVGEIDDPESKED</sequence>
<protein>
    <submittedName>
        <fullName evidence="1">Uncharacterized protein</fullName>
    </submittedName>
</protein>
<reference evidence="1 2" key="1">
    <citation type="submission" date="2019-03" db="EMBL/GenBank/DDBJ databases">
        <title>Diversity and diversification of Nodularia spumigena cyanophages in the Baltic Sea.</title>
        <authorList>
            <person name="Sulcius S."/>
            <person name="Holmfeldt K."/>
            <person name="Simoliunas E."/>
        </authorList>
    </citation>
    <scope>NUCLEOTIDE SEQUENCE [LARGE SCALE GENOMIC DNA]</scope>
</reference>
<name>A0A482MK66_9CAUD</name>
<organism evidence="1 2">
    <name type="scientific">Nodularia phage vB_NspS-kac68v162</name>
    <dbReference type="NCBI Taxonomy" id="2557583"/>
    <lineage>
        <taxon>Viruses</taxon>
        <taxon>Duplodnaviria</taxon>
        <taxon>Heunggongvirae</taxon>
        <taxon>Uroviricota</taxon>
        <taxon>Caudoviricetes</taxon>
        <taxon>Ravarandavirus</taxon>
        <taxon>Ravarandavirus kac68v161</taxon>
    </lineage>
</organism>
<proteinExistence type="predicted"/>